<organism evidence="8 9">
    <name type="scientific">Bombyx mori</name>
    <name type="common">Silk moth</name>
    <dbReference type="NCBI Taxonomy" id="7091"/>
    <lineage>
        <taxon>Eukaryota</taxon>
        <taxon>Metazoa</taxon>
        <taxon>Ecdysozoa</taxon>
        <taxon>Arthropoda</taxon>
        <taxon>Hexapoda</taxon>
        <taxon>Insecta</taxon>
        <taxon>Pterygota</taxon>
        <taxon>Neoptera</taxon>
        <taxon>Endopterygota</taxon>
        <taxon>Lepidoptera</taxon>
        <taxon>Glossata</taxon>
        <taxon>Ditrysia</taxon>
        <taxon>Bombycoidea</taxon>
        <taxon>Bombycidae</taxon>
        <taxon>Bombycinae</taxon>
        <taxon>Bombyx</taxon>
    </lineage>
</organism>
<dbReference type="EnsemblMetazoa" id="XM_038013329.1">
    <property type="protein sequence ID" value="XP_037869257.1"/>
    <property type="gene ID" value="LOC101742990"/>
</dbReference>
<sequence length="156" mass="18266">MYLMIILPNALYRIFINFSIHNLTVGNLYVMVINVDLKGFEEFSKYTRAIDSRGPPVFFYFSGSKLPDGNSWCPDCVEAEPVVRHYLSELDKSIIFVYVDVGDREYWKDKECPFRTDSRSKLMVIPTLIKWKGVQRLEGSQCSNRELLQMLFEEED</sequence>
<keyword evidence="5" id="KW-1015">Disulfide bond</keyword>
<dbReference type="GO" id="GO:0005829">
    <property type="term" value="C:cytosol"/>
    <property type="evidence" value="ECO:0007669"/>
    <property type="project" value="TreeGrafter"/>
</dbReference>
<evidence type="ECO:0000313" key="8">
    <source>
        <dbReference type="EnsemblMetazoa" id="XP_037869257.1"/>
    </source>
</evidence>
<evidence type="ECO:0000259" key="7">
    <source>
        <dbReference type="Pfam" id="PF06110"/>
    </source>
</evidence>
<keyword evidence="9" id="KW-1185">Reference proteome</keyword>
<dbReference type="CDD" id="cd02952">
    <property type="entry name" value="TRP14_like"/>
    <property type="match status" value="1"/>
</dbReference>
<evidence type="ECO:0000256" key="1">
    <source>
        <dbReference type="ARBA" id="ARBA00004496"/>
    </source>
</evidence>
<evidence type="ECO:0000313" key="9">
    <source>
        <dbReference type="Proteomes" id="UP000005204"/>
    </source>
</evidence>
<dbReference type="InterPro" id="IPR010357">
    <property type="entry name" value="TXNDC17_dom"/>
</dbReference>
<evidence type="ECO:0000256" key="5">
    <source>
        <dbReference type="ARBA" id="ARBA00023157"/>
    </source>
</evidence>
<comment type="subcellular location">
    <subcellularLocation>
        <location evidence="1">Cytoplasm</location>
    </subcellularLocation>
</comment>
<protein>
    <recommendedName>
        <fullName evidence="3">Thioredoxin domain-containing protein 17</fullName>
    </recommendedName>
</protein>
<feature type="domain" description="Thioredoxin" evidence="7">
    <location>
        <begin position="38"/>
        <end position="154"/>
    </location>
</feature>
<dbReference type="Pfam" id="PF06110">
    <property type="entry name" value="TXD17-like_Trx"/>
    <property type="match status" value="1"/>
</dbReference>
<comment type="similarity">
    <text evidence="2">Belongs to the thioredoxin family.</text>
</comment>
<keyword evidence="4" id="KW-0963">Cytoplasm</keyword>
<proteinExistence type="inferred from homology"/>
<evidence type="ECO:0000256" key="4">
    <source>
        <dbReference type="ARBA" id="ARBA00022490"/>
    </source>
</evidence>
<dbReference type="InterPro" id="IPR045108">
    <property type="entry name" value="TXNDC17-like"/>
</dbReference>
<dbReference type="Proteomes" id="UP000005204">
    <property type="component" value="Unassembled WGS sequence"/>
</dbReference>
<dbReference type="InterPro" id="IPR036249">
    <property type="entry name" value="Thioredoxin-like_sf"/>
</dbReference>
<name>A0A8R2R156_BOMMO</name>
<dbReference type="FunFam" id="3.40.30.10:FF:000124">
    <property type="entry name" value="Thioredoxin domain-containing 17"/>
    <property type="match status" value="1"/>
</dbReference>
<reference evidence="9" key="1">
    <citation type="journal article" date="2008" name="Insect Biochem. Mol. Biol.">
        <title>The genome of a lepidopteran model insect, the silkworm Bombyx mori.</title>
        <authorList>
            <consortium name="International Silkworm Genome Consortium"/>
        </authorList>
    </citation>
    <scope>NUCLEOTIDE SEQUENCE [LARGE SCALE GENOMIC DNA]</scope>
    <source>
        <strain evidence="9">p50T</strain>
    </source>
</reference>
<dbReference type="AlphaFoldDB" id="A0A8R2R156"/>
<reference evidence="8" key="2">
    <citation type="submission" date="2022-06" db="UniProtKB">
        <authorList>
            <consortium name="EnsemblMetazoa"/>
        </authorList>
    </citation>
    <scope>IDENTIFICATION</scope>
    <source>
        <strain evidence="8">p50T (Dazao)</strain>
    </source>
</reference>
<keyword evidence="6" id="KW-0676">Redox-active center</keyword>
<gene>
    <name evidence="8" type="primary">101742990</name>
</gene>
<dbReference type="PANTHER" id="PTHR12452:SF0">
    <property type="entry name" value="THIOREDOXIN DOMAIN-CONTAINING PROTEIN 17"/>
    <property type="match status" value="1"/>
</dbReference>
<evidence type="ECO:0000256" key="3">
    <source>
        <dbReference type="ARBA" id="ARBA00016949"/>
    </source>
</evidence>
<evidence type="ECO:0000256" key="6">
    <source>
        <dbReference type="ARBA" id="ARBA00023284"/>
    </source>
</evidence>
<dbReference type="SUPFAM" id="SSF52833">
    <property type="entry name" value="Thioredoxin-like"/>
    <property type="match status" value="1"/>
</dbReference>
<dbReference type="PANTHER" id="PTHR12452">
    <property type="entry name" value="42-9-9 PROTEIN-RELATED"/>
    <property type="match status" value="1"/>
</dbReference>
<evidence type="ECO:0000256" key="2">
    <source>
        <dbReference type="ARBA" id="ARBA00008987"/>
    </source>
</evidence>
<dbReference type="Gene3D" id="3.40.30.10">
    <property type="entry name" value="Glutaredoxin"/>
    <property type="match status" value="1"/>
</dbReference>
<accession>A0A8R2R156</accession>
<dbReference type="GO" id="GO:0047134">
    <property type="term" value="F:protein-disulfide reductase [NAD(P)H] activity"/>
    <property type="evidence" value="ECO:0007669"/>
    <property type="project" value="InterPro"/>
</dbReference>